<sequence>MIDHTFTLADGTTLVVSLDKTGRDSILAALALGKVVTVQMATVHAVIFPNQIVSISWAVL</sequence>
<accession>A0A9X3T9D3</accession>
<dbReference type="EMBL" id="JAVDYD010000001">
    <property type="protein sequence ID" value="MDR7338868.1"/>
    <property type="molecule type" value="Genomic_DNA"/>
</dbReference>
<comment type="caution">
    <text evidence="1">The sequence shown here is derived from an EMBL/GenBank/DDBJ whole genome shotgun (WGS) entry which is preliminary data.</text>
</comment>
<organism evidence="1 3">
    <name type="scientific">Glycomyces lechevalierae</name>
    <dbReference type="NCBI Taxonomy" id="256034"/>
    <lineage>
        <taxon>Bacteria</taxon>
        <taxon>Bacillati</taxon>
        <taxon>Actinomycetota</taxon>
        <taxon>Actinomycetes</taxon>
        <taxon>Glycomycetales</taxon>
        <taxon>Glycomycetaceae</taxon>
        <taxon>Glycomyces</taxon>
    </lineage>
</organism>
<protein>
    <submittedName>
        <fullName evidence="1">Uncharacterized protein</fullName>
    </submittedName>
</protein>
<gene>
    <name evidence="2" type="ORF">J2S69_002587</name>
    <name evidence="1" type="ORF">O2L01_15255</name>
</gene>
<name>A0A9X3T9D3_9ACTN</name>
<reference evidence="2 4" key="2">
    <citation type="submission" date="2023-07" db="EMBL/GenBank/DDBJ databases">
        <title>Sequencing the genomes of 1000 actinobacteria strains.</title>
        <authorList>
            <person name="Klenk H.-P."/>
        </authorList>
    </citation>
    <scope>NUCLEOTIDE SEQUENCE [LARGE SCALE GENOMIC DNA]</scope>
    <source>
        <strain evidence="2 4">DSM 44724</strain>
    </source>
</reference>
<dbReference type="Proteomes" id="UP001145799">
    <property type="component" value="Unassembled WGS sequence"/>
</dbReference>
<proteinExistence type="predicted"/>
<evidence type="ECO:0000313" key="1">
    <source>
        <dbReference type="EMBL" id="MDA1386353.1"/>
    </source>
</evidence>
<keyword evidence="4" id="KW-1185">Reference proteome</keyword>
<evidence type="ECO:0000313" key="3">
    <source>
        <dbReference type="Proteomes" id="UP001145799"/>
    </source>
</evidence>
<dbReference type="EMBL" id="JAPZVQ010000009">
    <property type="protein sequence ID" value="MDA1386353.1"/>
    <property type="molecule type" value="Genomic_DNA"/>
</dbReference>
<evidence type="ECO:0000313" key="4">
    <source>
        <dbReference type="Proteomes" id="UP001183604"/>
    </source>
</evidence>
<dbReference type="AlphaFoldDB" id="A0A9X3T9D3"/>
<reference evidence="1" key="1">
    <citation type="submission" date="2022-12" db="EMBL/GenBank/DDBJ databases">
        <title>Gycomyces niveus sp.nov., a novel actinomycete isolated from soil in Shouguang.</title>
        <authorList>
            <person name="Yang X."/>
        </authorList>
    </citation>
    <scope>NUCLEOTIDE SEQUENCE</scope>
    <source>
        <strain evidence="1">DSM 44724</strain>
    </source>
</reference>
<evidence type="ECO:0000313" key="2">
    <source>
        <dbReference type="EMBL" id="MDR7338868.1"/>
    </source>
</evidence>
<dbReference type="RefSeq" id="WP_270122821.1">
    <property type="nucleotide sequence ID" value="NZ_BAAAOM010000004.1"/>
</dbReference>
<dbReference type="Proteomes" id="UP001183604">
    <property type="component" value="Unassembled WGS sequence"/>
</dbReference>